<comment type="similarity">
    <text evidence="2 10">Belongs to the glycosyltransferase 31 family.</text>
</comment>
<feature type="region of interest" description="Disordered" evidence="11">
    <location>
        <begin position="1"/>
        <end position="134"/>
    </location>
</feature>
<evidence type="ECO:0000256" key="6">
    <source>
        <dbReference type="ARBA" id="ARBA00022968"/>
    </source>
</evidence>
<evidence type="ECO:0000256" key="8">
    <source>
        <dbReference type="ARBA" id="ARBA00023034"/>
    </source>
</evidence>
<feature type="compositionally biased region" description="Basic and acidic residues" evidence="11">
    <location>
        <begin position="55"/>
        <end position="65"/>
    </location>
</feature>
<dbReference type="EMBL" id="JAOTOJ010000002">
    <property type="protein sequence ID" value="KAK9405125.1"/>
    <property type="molecule type" value="Genomic_DNA"/>
</dbReference>
<keyword evidence="3 10" id="KW-0328">Glycosyltransferase</keyword>
<dbReference type="InterPro" id="IPR002659">
    <property type="entry name" value="Glyco_trans_31"/>
</dbReference>
<name>A0AAW1BSG2_CROAD</name>
<dbReference type="Pfam" id="PF01762">
    <property type="entry name" value="Galactosyl_T"/>
    <property type="match status" value="1"/>
</dbReference>
<comment type="subcellular location">
    <subcellularLocation>
        <location evidence="1 10">Golgi apparatus membrane</location>
        <topology evidence="1 10">Single-pass type II membrane protein</topology>
    </subcellularLocation>
</comment>
<evidence type="ECO:0000256" key="1">
    <source>
        <dbReference type="ARBA" id="ARBA00004323"/>
    </source>
</evidence>
<keyword evidence="4" id="KW-0808">Transferase</keyword>
<dbReference type="PANTHER" id="PTHR11214">
    <property type="entry name" value="BETA-1,3-N-ACETYLGLUCOSAMINYLTRANSFERASE"/>
    <property type="match status" value="1"/>
</dbReference>
<gene>
    <name evidence="12" type="ORF">NXF25_003899</name>
</gene>
<evidence type="ECO:0000256" key="10">
    <source>
        <dbReference type="RuleBase" id="RU363063"/>
    </source>
</evidence>
<evidence type="ECO:0000256" key="5">
    <source>
        <dbReference type="ARBA" id="ARBA00022692"/>
    </source>
</evidence>
<evidence type="ECO:0000256" key="4">
    <source>
        <dbReference type="ARBA" id="ARBA00022679"/>
    </source>
</evidence>
<evidence type="ECO:0000313" key="12">
    <source>
        <dbReference type="EMBL" id="KAK9405125.1"/>
    </source>
</evidence>
<evidence type="ECO:0000256" key="7">
    <source>
        <dbReference type="ARBA" id="ARBA00022989"/>
    </source>
</evidence>
<keyword evidence="9" id="KW-0472">Membrane</keyword>
<dbReference type="GO" id="GO:0006493">
    <property type="term" value="P:protein O-linked glycosylation"/>
    <property type="evidence" value="ECO:0007669"/>
    <property type="project" value="TreeGrafter"/>
</dbReference>
<protein>
    <recommendedName>
        <fullName evidence="10">Hexosyltransferase</fullName>
        <ecNumber evidence="10">2.4.1.-</ecNumber>
    </recommendedName>
</protein>
<organism evidence="12 13">
    <name type="scientific">Crotalus adamanteus</name>
    <name type="common">Eastern diamondback rattlesnake</name>
    <dbReference type="NCBI Taxonomy" id="8729"/>
    <lineage>
        <taxon>Eukaryota</taxon>
        <taxon>Metazoa</taxon>
        <taxon>Chordata</taxon>
        <taxon>Craniata</taxon>
        <taxon>Vertebrata</taxon>
        <taxon>Euteleostomi</taxon>
        <taxon>Lepidosauria</taxon>
        <taxon>Squamata</taxon>
        <taxon>Bifurcata</taxon>
        <taxon>Unidentata</taxon>
        <taxon>Episquamata</taxon>
        <taxon>Toxicofera</taxon>
        <taxon>Serpentes</taxon>
        <taxon>Colubroidea</taxon>
        <taxon>Viperidae</taxon>
        <taxon>Crotalinae</taxon>
        <taxon>Crotalus</taxon>
    </lineage>
</organism>
<dbReference type="PANTHER" id="PTHR11214:SF378">
    <property type="entry name" value="BETA-1,3-GALACTOSYLTRANSFERASE 4"/>
    <property type="match status" value="1"/>
</dbReference>
<keyword evidence="8 10" id="KW-0333">Golgi apparatus</keyword>
<keyword evidence="13" id="KW-1185">Reference proteome</keyword>
<evidence type="ECO:0000256" key="11">
    <source>
        <dbReference type="SAM" id="MobiDB-lite"/>
    </source>
</evidence>
<evidence type="ECO:0000256" key="9">
    <source>
        <dbReference type="ARBA" id="ARBA00023136"/>
    </source>
</evidence>
<keyword evidence="5" id="KW-0812">Transmembrane</keyword>
<dbReference type="GO" id="GO:0000139">
    <property type="term" value="C:Golgi membrane"/>
    <property type="evidence" value="ECO:0007669"/>
    <property type="project" value="UniProtKB-SubCell"/>
</dbReference>
<accession>A0AAW1BSG2</accession>
<sequence length="274" mass="29170">MAPSRRPGSSAAPGSKRLRRGAKGSESVPGSRSAWGASSPKAPADAPRGVGKSLENPRKQLENAKRLTRHQKLHPSAYWAGLHRDHPAKPREPARLPLLSAPGRGGEGSSWPGSSPGGGRRRRQGLHRSLSCRTAHGTFPAARRGESEAPYLGCVNWHVAPTRDPRSRHYVPAQLYLDISFPPYGSGCTYAVSTPAASTMLAATRHLPLVPVEDAFVGLCARRAGITPCHLARLASSDRFPPDACCYQEVLFSAHVTAAQMLAVAATPEPSCTT</sequence>
<feature type="compositionally biased region" description="Basic and acidic residues" evidence="11">
    <location>
        <begin position="82"/>
        <end position="94"/>
    </location>
</feature>
<reference evidence="12 13" key="1">
    <citation type="journal article" date="2024" name="Proc. Natl. Acad. Sci. U.S.A.">
        <title>The genetic regulatory architecture and epigenomic basis for age-related changes in rattlesnake venom.</title>
        <authorList>
            <person name="Hogan M.P."/>
            <person name="Holding M.L."/>
            <person name="Nystrom G.S."/>
            <person name="Colston T.J."/>
            <person name="Bartlett D.A."/>
            <person name="Mason A.J."/>
            <person name="Ellsworth S.A."/>
            <person name="Rautsaw R.M."/>
            <person name="Lawrence K.C."/>
            <person name="Strickland J.L."/>
            <person name="He B."/>
            <person name="Fraser P."/>
            <person name="Margres M.J."/>
            <person name="Gilbert D.M."/>
            <person name="Gibbs H.L."/>
            <person name="Parkinson C.L."/>
            <person name="Rokyta D.R."/>
        </authorList>
    </citation>
    <scope>NUCLEOTIDE SEQUENCE [LARGE SCALE GENOMIC DNA]</scope>
    <source>
        <strain evidence="12">DRR0105</strain>
    </source>
</reference>
<dbReference type="Proteomes" id="UP001474421">
    <property type="component" value="Unassembled WGS sequence"/>
</dbReference>
<dbReference type="EC" id="2.4.1.-" evidence="10"/>
<comment type="caution">
    <text evidence="12">The sequence shown here is derived from an EMBL/GenBank/DDBJ whole genome shotgun (WGS) entry which is preliminary data.</text>
</comment>
<evidence type="ECO:0000256" key="3">
    <source>
        <dbReference type="ARBA" id="ARBA00022676"/>
    </source>
</evidence>
<evidence type="ECO:0000256" key="2">
    <source>
        <dbReference type="ARBA" id="ARBA00008661"/>
    </source>
</evidence>
<dbReference type="AlphaFoldDB" id="A0AAW1BSG2"/>
<evidence type="ECO:0000313" key="13">
    <source>
        <dbReference type="Proteomes" id="UP001474421"/>
    </source>
</evidence>
<proteinExistence type="inferred from homology"/>
<keyword evidence="6" id="KW-0735">Signal-anchor</keyword>
<keyword evidence="7" id="KW-1133">Transmembrane helix</keyword>
<dbReference type="GO" id="GO:0016758">
    <property type="term" value="F:hexosyltransferase activity"/>
    <property type="evidence" value="ECO:0007669"/>
    <property type="project" value="InterPro"/>
</dbReference>